<proteinExistence type="predicted"/>
<name>A0ABY6HS81_9ARCH</name>
<evidence type="ECO:0000313" key="2">
    <source>
        <dbReference type="EMBL" id="UYP46374.1"/>
    </source>
</evidence>
<reference evidence="2" key="1">
    <citation type="submission" date="2022-09" db="EMBL/GenBank/DDBJ databases">
        <title>Actin cytoskeleton and complex cell architecture in an #Asgard archaeon.</title>
        <authorList>
            <person name="Ponce Toledo R.I."/>
            <person name="Schleper C."/>
            <person name="Rodrigues Oliveira T."/>
            <person name="Wollweber F."/>
            <person name="Xu J."/>
            <person name="Rittmann S."/>
            <person name="Klingl A."/>
            <person name="Pilhofer M."/>
        </authorList>
    </citation>
    <scope>NUCLEOTIDE SEQUENCE</scope>
    <source>
        <strain evidence="2">B-35</strain>
    </source>
</reference>
<keyword evidence="3" id="KW-1185">Reference proteome</keyword>
<dbReference type="PANTHER" id="PTHR12746">
    <property type="entry name" value="NONSENSE-MEDIATED MRNA DECAY PROTEIN 3"/>
    <property type="match status" value="1"/>
</dbReference>
<dbReference type="PANTHER" id="PTHR12746:SF2">
    <property type="entry name" value="60S RIBOSOMAL EXPORT PROTEIN NMD3"/>
    <property type="match status" value="1"/>
</dbReference>
<dbReference type="Pfam" id="PF04981">
    <property type="entry name" value="NMD3"/>
    <property type="match status" value="1"/>
</dbReference>
<feature type="domain" description="Nmd3 N-terminal" evidence="1">
    <location>
        <begin position="7"/>
        <end position="254"/>
    </location>
</feature>
<accession>A0ABY6HS81</accession>
<dbReference type="InterPro" id="IPR039768">
    <property type="entry name" value="Nmd3"/>
</dbReference>
<gene>
    <name evidence="2" type="ORF">NEF87_002659</name>
</gene>
<protein>
    <recommendedName>
        <fullName evidence="1">Nmd3 N-terminal domain-containing protein</fullName>
    </recommendedName>
</protein>
<dbReference type="Proteomes" id="UP001208689">
    <property type="component" value="Chromosome"/>
</dbReference>
<evidence type="ECO:0000313" key="3">
    <source>
        <dbReference type="Proteomes" id="UP001208689"/>
    </source>
</evidence>
<evidence type="ECO:0000259" key="1">
    <source>
        <dbReference type="Pfam" id="PF04981"/>
    </source>
</evidence>
<dbReference type="InterPro" id="IPR007064">
    <property type="entry name" value="Nmd3_N"/>
</dbReference>
<sequence>MKLRRFCSKCGNRFTATDKIYEGFICEKCTGKKPIESNLPGKIQLRQCVHCKAFSLKKDDQEFEWCYQPNDEPAIDFLTRILYERIFIPLEKKHNRNYELFFEQELDIHKDFDINLVVRTSSNDVINTAEESIRIRRKEIHCPYCAKKKGGRFDAIVQIRIQSPRDKLKLDELMFECKKIEDTENFQRIQNYISKISYTINGFDLMVSTNAMARVLIAKLRGKYHFEIKISKKLIGVDQEKGSDLYRLTTLLRLLPVVPKDRIKIEQMDYIVKKITRNKVVLQTEDGGKVTQVNYDIFQKKKWTLIDEE</sequence>
<organism evidence="2 3">
    <name type="scientific">Candidatus Lokiarchaeum ossiferum</name>
    <dbReference type="NCBI Taxonomy" id="2951803"/>
    <lineage>
        <taxon>Archaea</taxon>
        <taxon>Promethearchaeati</taxon>
        <taxon>Promethearchaeota</taxon>
        <taxon>Promethearchaeia</taxon>
        <taxon>Promethearchaeales</taxon>
        <taxon>Promethearchaeaceae</taxon>
        <taxon>Candidatus Lokiarchaeum</taxon>
    </lineage>
</organism>
<dbReference type="EMBL" id="CP104013">
    <property type="protein sequence ID" value="UYP46374.1"/>
    <property type="molecule type" value="Genomic_DNA"/>
</dbReference>